<dbReference type="Proteomes" id="UP000037035">
    <property type="component" value="Unassembled WGS sequence"/>
</dbReference>
<dbReference type="OrthoDB" id="99432at2759"/>
<evidence type="ECO:0000256" key="1">
    <source>
        <dbReference type="SAM" id="MobiDB-lite"/>
    </source>
</evidence>
<proteinExistence type="predicted"/>
<evidence type="ECO:0000313" key="2">
    <source>
        <dbReference type="EMBL" id="KNZ46560.1"/>
    </source>
</evidence>
<feature type="compositionally biased region" description="Polar residues" evidence="1">
    <location>
        <begin position="321"/>
        <end position="332"/>
    </location>
</feature>
<dbReference type="EMBL" id="LAVV01012561">
    <property type="protein sequence ID" value="KNZ46560.1"/>
    <property type="molecule type" value="Genomic_DNA"/>
</dbReference>
<protein>
    <submittedName>
        <fullName evidence="2">Uncharacterized protein</fullName>
    </submittedName>
</protein>
<feature type="region of interest" description="Disordered" evidence="1">
    <location>
        <begin position="278"/>
        <end position="352"/>
    </location>
</feature>
<reference evidence="2 3" key="1">
    <citation type="submission" date="2015-08" db="EMBL/GenBank/DDBJ databases">
        <title>Next Generation Sequencing and Analysis of the Genome of Puccinia sorghi L Schw, the Causal Agent of Maize Common Rust.</title>
        <authorList>
            <person name="Rochi L."/>
            <person name="Burguener G."/>
            <person name="Darino M."/>
            <person name="Turjanski A."/>
            <person name="Kreff E."/>
            <person name="Dieguez M.J."/>
            <person name="Sacco F."/>
        </authorList>
    </citation>
    <scope>NUCLEOTIDE SEQUENCE [LARGE SCALE GENOMIC DNA]</scope>
    <source>
        <strain evidence="2 3">RO10H11247</strain>
    </source>
</reference>
<gene>
    <name evidence="2" type="ORF">VP01_715g1</name>
</gene>
<keyword evidence="3" id="KW-1185">Reference proteome</keyword>
<name>A0A0L6UFK2_9BASI</name>
<accession>A0A0L6UFK2</accession>
<dbReference type="AlphaFoldDB" id="A0A0L6UFK2"/>
<feature type="compositionally biased region" description="Basic and acidic residues" evidence="1">
    <location>
        <begin position="283"/>
        <end position="292"/>
    </location>
</feature>
<comment type="caution">
    <text evidence="2">The sequence shown here is derived from an EMBL/GenBank/DDBJ whole genome shotgun (WGS) entry which is preliminary data.</text>
</comment>
<dbReference type="VEuPathDB" id="FungiDB:VP01_715g1"/>
<sequence length="352" mass="38828">MAWICFRSDASSAPCADRDNYCPPIPRPDKNMNSSGVPHTIVQWVASKLGSYHPTARMRACLSGHNIPSSIAMELASVSDTESRIRVRVPSRAGQGGLSAQSKGCSWVMMRKEISSPKHDNAQSTITWMSGESALNQSWPLPNDPSTWSTTISWQNRILQSPIIRRKPKSPITTPKHRITQMNNLPFPTHLKCMTILACVDEVKTKAFKMRQGQPNVVAVVPLGLRDTVRLTVRRVMAVKKILPLGSQEWCVCTPWIREAKDVDKAIQNRAAHNVLINDEGDKDGNTNDKRNGIGAPVPLSPHDENDPSQLNHSHHMDNSEALNQPGPNSSAGLAPHRNDRLDSGWSKSPTA</sequence>
<evidence type="ECO:0000313" key="3">
    <source>
        <dbReference type="Proteomes" id="UP000037035"/>
    </source>
</evidence>
<organism evidence="2 3">
    <name type="scientific">Puccinia sorghi</name>
    <dbReference type="NCBI Taxonomy" id="27349"/>
    <lineage>
        <taxon>Eukaryota</taxon>
        <taxon>Fungi</taxon>
        <taxon>Dikarya</taxon>
        <taxon>Basidiomycota</taxon>
        <taxon>Pucciniomycotina</taxon>
        <taxon>Pucciniomycetes</taxon>
        <taxon>Pucciniales</taxon>
        <taxon>Pucciniaceae</taxon>
        <taxon>Puccinia</taxon>
    </lineage>
</organism>